<reference evidence="4 5" key="1">
    <citation type="submission" date="2020-06" db="EMBL/GenBank/DDBJ databases">
        <title>Actinomadura xiongansis sp. nov., isolated from soil of Baiyangdian.</title>
        <authorList>
            <person name="Zhang X."/>
        </authorList>
    </citation>
    <scope>NUCLEOTIDE SEQUENCE [LARGE SCALE GENOMIC DNA]</scope>
    <source>
        <strain evidence="4 5">HBUM206468</strain>
    </source>
</reference>
<keyword evidence="1 3" id="KW-0853">WD repeat</keyword>
<keyword evidence="2" id="KW-0677">Repeat</keyword>
<proteinExistence type="predicted"/>
<dbReference type="InterPro" id="IPR001680">
    <property type="entry name" value="WD40_rpt"/>
</dbReference>
<keyword evidence="5" id="KW-1185">Reference proteome</keyword>
<evidence type="ECO:0000256" key="3">
    <source>
        <dbReference type="PROSITE-ProRule" id="PRU00221"/>
    </source>
</evidence>
<protein>
    <recommendedName>
        <fullName evidence="6">WD40 repeat domain-containing protein</fullName>
    </recommendedName>
</protein>
<dbReference type="Proteomes" id="UP000805614">
    <property type="component" value="Unassembled WGS sequence"/>
</dbReference>
<dbReference type="Pfam" id="PF00400">
    <property type="entry name" value="WD40"/>
    <property type="match status" value="2"/>
</dbReference>
<accession>A0ABR7LW21</accession>
<dbReference type="EMBL" id="JABVEC010000022">
    <property type="protein sequence ID" value="MBC6468960.1"/>
    <property type="molecule type" value="Genomic_DNA"/>
</dbReference>
<dbReference type="SUPFAM" id="SSF50998">
    <property type="entry name" value="Quinoprotein alcohol dehydrogenase-like"/>
    <property type="match status" value="1"/>
</dbReference>
<dbReference type="InterPro" id="IPR050349">
    <property type="entry name" value="WD_LIS1/nudF_dynein_reg"/>
</dbReference>
<dbReference type="SMART" id="SM00320">
    <property type="entry name" value="WD40"/>
    <property type="match status" value="3"/>
</dbReference>
<comment type="caution">
    <text evidence="4">The sequence shown here is derived from an EMBL/GenBank/DDBJ whole genome shotgun (WGS) entry which is preliminary data.</text>
</comment>
<dbReference type="PANTHER" id="PTHR44129">
    <property type="entry name" value="WD REPEAT-CONTAINING PROTEIN POP1"/>
    <property type="match status" value="1"/>
</dbReference>
<evidence type="ECO:0000256" key="2">
    <source>
        <dbReference type="ARBA" id="ARBA00022737"/>
    </source>
</evidence>
<sequence>MIEVLTPLRTIEIERARMPEARAILPDGDTCVVIDDYGRFFTVSLSTGDVVRVRSRSAGSLGSVAPDGRLMATSARAFGQYHVQIWDLARWTVTMELPGHAHPIQAVSAAGRIVVTAAADGTRVWDLDDGSCRFTLPGTEEVLWVAVSPDQRHVATMSWDRSVVLWDPCTGAPIRTLRAADPRVPPLRSPANDNGIWIRTVLMDSVRGRLLVADGQLCAGDLNGQRPLTSWGAIPWSPWAAWVPEKDILHTCLAALNPVDGIVAVDYGGRAYLLDQGGQPLAVMGPEPGPGQVPVRTMTFAPNGRLVCSRAGTFAPVEVWPAVSELMG</sequence>
<dbReference type="InterPro" id="IPR015943">
    <property type="entry name" value="WD40/YVTN_repeat-like_dom_sf"/>
</dbReference>
<evidence type="ECO:0000313" key="4">
    <source>
        <dbReference type="EMBL" id="MBC6468960.1"/>
    </source>
</evidence>
<name>A0ABR7LW21_9ACTN</name>
<dbReference type="PROSITE" id="PS50082">
    <property type="entry name" value="WD_REPEATS_2"/>
    <property type="match status" value="1"/>
</dbReference>
<evidence type="ECO:0000313" key="5">
    <source>
        <dbReference type="Proteomes" id="UP000805614"/>
    </source>
</evidence>
<organism evidence="4 5">
    <name type="scientific">Actinomadura alba</name>
    <dbReference type="NCBI Taxonomy" id="406431"/>
    <lineage>
        <taxon>Bacteria</taxon>
        <taxon>Bacillati</taxon>
        <taxon>Actinomycetota</taxon>
        <taxon>Actinomycetes</taxon>
        <taxon>Streptosporangiales</taxon>
        <taxon>Thermomonosporaceae</taxon>
        <taxon>Actinomadura</taxon>
    </lineage>
</organism>
<dbReference type="RefSeq" id="WP_187245997.1">
    <property type="nucleotide sequence ID" value="NZ_BAAAOK010000001.1"/>
</dbReference>
<evidence type="ECO:0000256" key="1">
    <source>
        <dbReference type="ARBA" id="ARBA00022574"/>
    </source>
</evidence>
<evidence type="ECO:0008006" key="6">
    <source>
        <dbReference type="Google" id="ProtNLM"/>
    </source>
</evidence>
<dbReference type="Gene3D" id="2.130.10.10">
    <property type="entry name" value="YVTN repeat-like/Quinoprotein amine dehydrogenase"/>
    <property type="match status" value="1"/>
</dbReference>
<feature type="repeat" description="WD" evidence="3">
    <location>
        <begin position="145"/>
        <end position="176"/>
    </location>
</feature>
<gene>
    <name evidence="4" type="ORF">HKK74_26205</name>
</gene>
<dbReference type="InterPro" id="IPR011047">
    <property type="entry name" value="Quinoprotein_ADH-like_sf"/>
</dbReference>